<comment type="caution">
    <text evidence="1">The sequence shown here is derived from an EMBL/GenBank/DDBJ whole genome shotgun (WGS) entry which is preliminary data.</text>
</comment>
<proteinExistence type="predicted"/>
<dbReference type="AlphaFoldDB" id="X1E5Q0"/>
<feature type="non-terminal residue" evidence="1">
    <location>
        <position position="55"/>
    </location>
</feature>
<protein>
    <submittedName>
        <fullName evidence="1">Uncharacterized protein</fullName>
    </submittedName>
</protein>
<accession>X1E5Q0</accession>
<gene>
    <name evidence="1" type="ORF">S01H4_66931</name>
</gene>
<dbReference type="EMBL" id="BART01041744">
    <property type="protein sequence ID" value="GAH28591.1"/>
    <property type="molecule type" value="Genomic_DNA"/>
</dbReference>
<feature type="non-terminal residue" evidence="1">
    <location>
        <position position="1"/>
    </location>
</feature>
<reference evidence="1" key="1">
    <citation type="journal article" date="2014" name="Front. Microbiol.">
        <title>High frequency of phylogenetically diverse reductive dehalogenase-homologous genes in deep subseafloor sedimentary metagenomes.</title>
        <authorList>
            <person name="Kawai M."/>
            <person name="Futagami T."/>
            <person name="Toyoda A."/>
            <person name="Takaki Y."/>
            <person name="Nishi S."/>
            <person name="Hori S."/>
            <person name="Arai W."/>
            <person name="Tsubouchi T."/>
            <person name="Morono Y."/>
            <person name="Uchiyama I."/>
            <person name="Ito T."/>
            <person name="Fujiyama A."/>
            <person name="Inagaki F."/>
            <person name="Takami H."/>
        </authorList>
    </citation>
    <scope>NUCLEOTIDE SEQUENCE</scope>
    <source>
        <strain evidence="1">Expedition CK06-06</strain>
    </source>
</reference>
<evidence type="ECO:0000313" key="1">
    <source>
        <dbReference type="EMBL" id="GAH28591.1"/>
    </source>
</evidence>
<sequence>QHGLEIISIEELIRYRRTKEKLVERVAEADLPTKWGNFRILGYNVCYESQQPIVF</sequence>
<organism evidence="1">
    <name type="scientific">marine sediment metagenome</name>
    <dbReference type="NCBI Taxonomy" id="412755"/>
    <lineage>
        <taxon>unclassified sequences</taxon>
        <taxon>metagenomes</taxon>
        <taxon>ecological metagenomes</taxon>
    </lineage>
</organism>
<name>X1E5Q0_9ZZZZ</name>